<dbReference type="AlphaFoldDB" id="A0A816TPG5"/>
<evidence type="ECO:0000313" key="1">
    <source>
        <dbReference type="EMBL" id="CAF2102098.1"/>
    </source>
</evidence>
<comment type="caution">
    <text evidence="1">The sequence shown here is derived from an EMBL/GenBank/DDBJ whole genome shotgun (WGS) entry which is preliminary data.</text>
</comment>
<proteinExistence type="predicted"/>
<reference evidence="1" key="1">
    <citation type="submission" date="2021-02" db="EMBL/GenBank/DDBJ databases">
        <authorList>
            <person name="Nowell W R."/>
        </authorList>
    </citation>
    <scope>NUCLEOTIDE SEQUENCE</scope>
</reference>
<protein>
    <submittedName>
        <fullName evidence="1">Uncharacterized protein</fullName>
    </submittedName>
</protein>
<name>A0A816TPG5_9BILA</name>
<evidence type="ECO:0000313" key="2">
    <source>
        <dbReference type="Proteomes" id="UP000663856"/>
    </source>
</evidence>
<dbReference type="InterPro" id="IPR040521">
    <property type="entry name" value="KDZ"/>
</dbReference>
<gene>
    <name evidence="1" type="ORF">WKI299_LOCUS20426</name>
</gene>
<organism evidence="1 2">
    <name type="scientific">Rotaria magnacalcarata</name>
    <dbReference type="NCBI Taxonomy" id="392030"/>
    <lineage>
        <taxon>Eukaryota</taxon>
        <taxon>Metazoa</taxon>
        <taxon>Spiralia</taxon>
        <taxon>Gnathifera</taxon>
        <taxon>Rotifera</taxon>
        <taxon>Eurotatoria</taxon>
        <taxon>Bdelloidea</taxon>
        <taxon>Philodinida</taxon>
        <taxon>Philodinidae</taxon>
        <taxon>Rotaria</taxon>
    </lineage>
</organism>
<dbReference type="Pfam" id="PF18758">
    <property type="entry name" value="KDZ"/>
    <property type="match status" value="1"/>
</dbReference>
<dbReference type="Proteomes" id="UP000663856">
    <property type="component" value="Unassembled WGS sequence"/>
</dbReference>
<sequence length="667" mass="76566">MPKNIEKEDSRTPLNVVELLAWWYKFFLPHELTYVFDLDRRWSIFDKHRSHRIADALRKEFSTNHSNAVVQSLLAFFHSRPDIELLPRSMTEKTLQSNTGFIQLTPFTNTCTFCGRILSARDSHSRQISIVCEQGKVVCGTVFFIECSHVEKYRKSPKYIIFPNFVRIEHQHHYSFASLHHGAHVYMGGNSGLARRIITTYSCDVISNANSWWKTCDSLNLQAFNDDIVQLKPLYWKRLAQGLLMYKVLEFQLTMGCPTVIIPMSMGEFDQWAWDNYPKMMSWFIYIWSRHKYIVGSCGSDCSKAIIMNGHQKCRRRVCRYKNLTVATNEFDELMIGCCRSPLPKSRYCELRQDCQVESGTSNSVSNQCRARLKKAGLRNGKIWKKPREDEFGAAGCRTRKSKSDAYIQRCARSFGVISCATNCRVIISFGEIFRSETLREILHLLFSTIRASGTFPAAGCYDDGCHLVQYLNKHLGKDLKPTKAAITLSKVKFSVDRTHFKNHIGKWCIANMNPDNNALLNNVNTQAAEQCFSWLKRYASIISALGHRRAPIFLLMLFHTANLARCHIKPTKLFDIASRCETIQDVSLSHSKRIIEPKNISAQENVNMANDKATPVLPNERKRKNQNISSLEPTNTDWKSLVALIRKNHNLANNRREKTSDAAQAT</sequence>
<dbReference type="EMBL" id="CAJNRF010008504">
    <property type="protein sequence ID" value="CAF2102098.1"/>
    <property type="molecule type" value="Genomic_DNA"/>
</dbReference>
<accession>A0A816TPG5</accession>